<dbReference type="PRINTS" id="PR00207">
    <property type="entry name" value="FLAGELLIN"/>
</dbReference>
<dbReference type="Gene3D" id="3.30.70.2120">
    <property type="match status" value="1"/>
</dbReference>
<evidence type="ECO:0000259" key="5">
    <source>
        <dbReference type="Pfam" id="PF00669"/>
    </source>
</evidence>
<keyword evidence="7" id="KW-0966">Cell projection</keyword>
<dbReference type="KEGG" id="ccot:CCAX7_31880"/>
<dbReference type="InterPro" id="IPR001492">
    <property type="entry name" value="Flagellin"/>
</dbReference>
<dbReference type="Gene3D" id="6.10.10.10">
    <property type="entry name" value="Flagellar export chaperone, C-terminal domain"/>
    <property type="match status" value="1"/>
</dbReference>
<dbReference type="InterPro" id="IPR042187">
    <property type="entry name" value="Flagellin_C_sub2"/>
</dbReference>
<dbReference type="InterPro" id="IPR046358">
    <property type="entry name" value="Flagellin_C"/>
</dbReference>
<dbReference type="Pfam" id="PF00700">
    <property type="entry name" value="Flagellin_C"/>
    <property type="match status" value="1"/>
</dbReference>
<feature type="domain" description="Flagellin N-terminal" evidence="5">
    <location>
        <begin position="5"/>
        <end position="142"/>
    </location>
</feature>
<dbReference type="PANTHER" id="PTHR42792">
    <property type="entry name" value="FLAGELLIN"/>
    <property type="match status" value="1"/>
</dbReference>
<keyword evidence="7" id="KW-0282">Flagellum</keyword>
<evidence type="ECO:0000256" key="1">
    <source>
        <dbReference type="ARBA" id="ARBA00005709"/>
    </source>
</evidence>
<organism evidence="7 8">
    <name type="scientific">Capsulimonas corticalis</name>
    <dbReference type="NCBI Taxonomy" id="2219043"/>
    <lineage>
        <taxon>Bacteria</taxon>
        <taxon>Bacillati</taxon>
        <taxon>Armatimonadota</taxon>
        <taxon>Armatimonadia</taxon>
        <taxon>Capsulimonadales</taxon>
        <taxon>Capsulimonadaceae</taxon>
        <taxon>Capsulimonas</taxon>
    </lineage>
</organism>
<dbReference type="PANTHER" id="PTHR42792:SF2">
    <property type="entry name" value="FLAGELLIN"/>
    <property type="match status" value="1"/>
</dbReference>
<evidence type="ECO:0000256" key="4">
    <source>
        <dbReference type="RuleBase" id="RU362073"/>
    </source>
</evidence>
<dbReference type="GO" id="GO:0005198">
    <property type="term" value="F:structural molecule activity"/>
    <property type="evidence" value="ECO:0007669"/>
    <property type="project" value="UniProtKB-UniRule"/>
</dbReference>
<evidence type="ECO:0000256" key="3">
    <source>
        <dbReference type="ARBA" id="ARBA00023143"/>
    </source>
</evidence>
<evidence type="ECO:0000313" key="8">
    <source>
        <dbReference type="Proteomes" id="UP000287394"/>
    </source>
</evidence>
<comment type="similarity">
    <text evidence="1 4">Belongs to the bacterial flagellin family.</text>
</comment>
<keyword evidence="3 4" id="KW-0975">Bacterial flagellum</keyword>
<name>A0A9N7L3V4_9BACT</name>
<comment type="function">
    <text evidence="4">Flagellin is the subunit protein which polymerizes to form the filaments of bacterial flagella.</text>
</comment>
<keyword evidence="7" id="KW-0969">Cilium</keyword>
<evidence type="ECO:0000256" key="2">
    <source>
        <dbReference type="ARBA" id="ARBA00020110"/>
    </source>
</evidence>
<dbReference type="GO" id="GO:0005576">
    <property type="term" value="C:extracellular region"/>
    <property type="evidence" value="ECO:0007669"/>
    <property type="project" value="UniProtKB-SubCell"/>
</dbReference>
<dbReference type="Gene3D" id="1.20.1330.10">
    <property type="entry name" value="f41 fragment of flagellin, N-terminal domain"/>
    <property type="match status" value="2"/>
</dbReference>
<dbReference type="InterPro" id="IPR001029">
    <property type="entry name" value="Flagellin_N"/>
</dbReference>
<sequence length="527" mass="52277">MSTRINTNTTAYMAAQNLSNNSDKLSLNIQRLSSGMRINSAADDAAGLVISQNMKAQSVGLTQATSNTNDAINVAKTAEGAMGQVQSLLMSMRQLAVHASNAGVNSAADVAADQTQLASALQSIDRIATTTQFSNKKLLDGSASSAATTTSGAASVTGTGNSAGLTVVAQGSWSAANTFSTATITGATQSTTISGATGNSGADAFFNGSLTINGQAYTIGSAGNNLNAAGITNAIQASGYTASLDATNGHLVLTSTAAGAGAAAPVVDMTGLSTAALATGAATASSTLTSTDYRGADATMNIGGGSGITSVASSTQNGTSSFTFANGTVVTSTTAVAAVAAETSASTNAATTPNSSANLLTGSNTFKTVAGTSTTGQDLEFQIGANEGQTASSRIASVATDQLGKSAANYTDANGTSQQVFTDSIKNIDLTTFKGAQDAIAVIDKAISDISTARASIGAFQSNVLQSNVQSLGIASQNVQASMSSIVDTNLSSEIVDYTKNQILVQAGTSALGQANQAPQAILKLLQ</sequence>
<reference evidence="7 8" key="1">
    <citation type="journal article" date="2019" name="Int. J. Syst. Evol. Microbiol.">
        <title>Capsulimonas corticalis gen. nov., sp. nov., an aerobic capsulated bacterium, of a novel bacterial order, Capsulimonadales ord. nov., of the class Armatimonadia of the phylum Armatimonadetes.</title>
        <authorList>
            <person name="Li J."/>
            <person name="Kudo C."/>
            <person name="Tonouchi A."/>
        </authorList>
    </citation>
    <scope>NUCLEOTIDE SEQUENCE [LARGE SCALE GENOMIC DNA]</scope>
    <source>
        <strain evidence="7 8">AX-7</strain>
    </source>
</reference>
<dbReference type="EMBL" id="AP025739">
    <property type="protein sequence ID" value="BDI31137.1"/>
    <property type="molecule type" value="Genomic_DNA"/>
</dbReference>
<evidence type="ECO:0000259" key="6">
    <source>
        <dbReference type="Pfam" id="PF00700"/>
    </source>
</evidence>
<dbReference type="Pfam" id="PF00669">
    <property type="entry name" value="Flagellin_N"/>
    <property type="match status" value="1"/>
</dbReference>
<keyword evidence="8" id="KW-1185">Reference proteome</keyword>
<proteinExistence type="inferred from homology"/>
<dbReference type="GO" id="GO:0009288">
    <property type="term" value="C:bacterial-type flagellum"/>
    <property type="evidence" value="ECO:0007669"/>
    <property type="project" value="UniProtKB-SubCell"/>
</dbReference>
<comment type="subcellular location">
    <subcellularLocation>
        <location evidence="4">Secreted</location>
    </subcellularLocation>
    <subcellularLocation>
        <location evidence="4">Bacterial flagellum</location>
    </subcellularLocation>
</comment>
<dbReference type="SUPFAM" id="SSF64518">
    <property type="entry name" value="Phase 1 flagellin"/>
    <property type="match status" value="1"/>
</dbReference>
<feature type="domain" description="Flagellin C-terminal" evidence="6">
    <location>
        <begin position="440"/>
        <end position="526"/>
    </location>
</feature>
<dbReference type="Proteomes" id="UP000287394">
    <property type="component" value="Chromosome"/>
</dbReference>
<keyword evidence="4" id="KW-0964">Secreted</keyword>
<dbReference type="AlphaFoldDB" id="A0A9N7L3V4"/>
<dbReference type="RefSeq" id="WP_301002538.1">
    <property type="nucleotide sequence ID" value="NZ_AP025739.1"/>
</dbReference>
<gene>
    <name evidence="7" type="primary">fliC_4</name>
    <name evidence="7" type="ORF">CCAX7_31880</name>
</gene>
<accession>A0A9N7L3V4</accession>
<protein>
    <recommendedName>
        <fullName evidence="2 4">Flagellin</fullName>
    </recommendedName>
</protein>
<evidence type="ECO:0000313" key="7">
    <source>
        <dbReference type="EMBL" id="BDI31137.1"/>
    </source>
</evidence>